<reference evidence="4" key="3">
    <citation type="submission" date="2010-08" db="EMBL/GenBank/DDBJ databases">
        <authorList>
            <person name="Durkin A.S."/>
            <person name="Nelson K.E."/>
            <person name="Morrison M."/>
            <person name="Forsberg C.W."/>
            <person name="Wilson D.B."/>
            <person name="Russell J.B."/>
            <person name="Cann I.K.O."/>
            <person name="Mackie R.I."/>
            <person name="White B.A."/>
        </authorList>
    </citation>
    <scope>NUCLEOTIDE SEQUENCE</scope>
    <source>
        <strain evidence="4">S85</strain>
    </source>
</reference>
<reference evidence="3 6" key="1">
    <citation type="submission" date="2009-10" db="EMBL/GenBank/DDBJ databases">
        <title>Complete sequence of Fibrobacter succinogenes subsp. succinogenes S85.</title>
        <authorList>
            <consortium name="US DOE Joint Genome Institute"/>
            <person name="Lucas S."/>
            <person name="Copeland A."/>
            <person name="Lapidus A."/>
            <person name="Glavina del Rio T."/>
            <person name="Tice H."/>
            <person name="Bruce D."/>
            <person name="Goodwin L."/>
            <person name="Pitluck S."/>
            <person name="Chertkov O."/>
            <person name="Detter J.C."/>
            <person name="Han C."/>
            <person name="Tapia R."/>
            <person name="Larimer F."/>
            <person name="Land M."/>
            <person name="Hauser L."/>
            <person name="Kyrpides N."/>
            <person name="Mikhailova N."/>
            <person name="Weimer P.J."/>
            <person name="Stevenson D.M."/>
            <person name="Boyum J."/>
            <person name="Brumm P.I."/>
            <person name="Mead D."/>
        </authorList>
    </citation>
    <scope>NUCLEOTIDE SEQUENCE [LARGE SCALE GENOMIC DNA]</scope>
    <source>
        <strain evidence="6">ATCC 19169 / S85</strain>
        <strain evidence="3">S85</strain>
    </source>
</reference>
<dbReference type="PATRIC" id="fig|59374.8.peg.874"/>
<gene>
    <name evidence="3" type="ordered locus">Fisuc_0482</name>
    <name evidence="4" type="ordered locus">FSU_0900</name>
</gene>
<dbReference type="KEGG" id="fsc:FSU_0900"/>
<evidence type="ECO:0000313" key="4">
    <source>
        <dbReference type="EMBL" id="ADL24679.1"/>
    </source>
</evidence>
<feature type="chain" id="PRO_5003000188" description="DUF5683 domain-containing protein" evidence="2">
    <location>
        <begin position="22"/>
        <end position="503"/>
    </location>
</feature>
<sequence length="503" mass="54536">MRKFALLPLFLGLSLAQLSFGQVRDLFAEFEEEAAAPATPATPEAKASAAPASSAAVAPASSAAKAPASSASKKSKAKSSSSKAVSSSSATPLSSSSVVLSSSSVVVEIPASSAVLSSSSVAPVESSSSVEAAPAVAIVDTSVLDSAARDSLMREEAIAEAERVRARADSSRKADSIAQSAVAGLTNVSSSSVAESSNSMSRRDLLGPVKVSKVHGIDEMKGRYKNPRKALFLSLLVPGAGQMYVGGTTATYVRGGVYMALEVLMWSAWGYFSVYKYNQQVDKYKKFAKEHYSIGRYESAMYDLYHNMGGNVYSTTFINRYMGTRKSFCEAIYGDATYGKCYQESSLYDDDLTHRNNFNDKNKSLGDEMKGLRHSINNESELFQLISEGVYVRGWDDATEVSIDNLHLDEEDYETVPLGESEHLNKYRSMRRDANDYADMQALFIGGLILNHIVSAVDAALTANAHNKVLYEEDVSWYDRLHFDSGVSFKDSFGWTVRANWGF</sequence>
<evidence type="ECO:0000313" key="3">
    <source>
        <dbReference type="EMBL" id="ACX74094.1"/>
    </source>
</evidence>
<dbReference type="HOGENOM" id="CLU_541579_0_0_0"/>
<dbReference type="AlphaFoldDB" id="C9RLE7"/>
<dbReference type="Proteomes" id="UP000001497">
    <property type="component" value="Chromosome"/>
</dbReference>
<keyword evidence="6" id="KW-1185">Reference proteome</keyword>
<name>C9RLE7_FIBSS</name>
<evidence type="ECO:0000256" key="1">
    <source>
        <dbReference type="SAM" id="MobiDB-lite"/>
    </source>
</evidence>
<proteinExistence type="predicted"/>
<evidence type="ECO:0000313" key="5">
    <source>
        <dbReference type="Proteomes" id="UP000000517"/>
    </source>
</evidence>
<feature type="signal peptide" evidence="2">
    <location>
        <begin position="1"/>
        <end position="21"/>
    </location>
</feature>
<keyword evidence="2" id="KW-0732">Signal</keyword>
<dbReference type="EMBL" id="CP001792">
    <property type="protein sequence ID" value="ACX74094.1"/>
    <property type="molecule type" value="Genomic_DNA"/>
</dbReference>
<reference evidence="5" key="2">
    <citation type="submission" date="2010-08" db="EMBL/GenBank/DDBJ databases">
        <title>Complete sequence of Fibrobacter succinogenes subsp. succinogenes S85.</title>
        <authorList>
            <person name="Durkin A.S."/>
            <person name="Nelson K.E."/>
            <person name="Morrison M."/>
            <person name="Forsberg C.W."/>
            <person name="Wilson D.B."/>
            <person name="Russell J.B."/>
            <person name="Cann I.K.O."/>
            <person name="Mackie R.I."/>
            <person name="White B.A."/>
        </authorList>
    </citation>
    <scope>NUCLEOTIDE SEQUENCE [LARGE SCALE GENOMIC DNA]</scope>
    <source>
        <strain evidence="5">ATCC 19169 / S85</strain>
    </source>
</reference>
<dbReference type="Proteomes" id="UP000000517">
    <property type="component" value="Chromosome"/>
</dbReference>
<dbReference type="OrthoDB" id="9813910at2"/>
<organism evidence="4 5">
    <name type="scientific">Fibrobacter succinogenes (strain ATCC 19169 / S85)</name>
    <dbReference type="NCBI Taxonomy" id="59374"/>
    <lineage>
        <taxon>Bacteria</taxon>
        <taxon>Pseudomonadati</taxon>
        <taxon>Fibrobacterota</taxon>
        <taxon>Fibrobacteria</taxon>
        <taxon>Fibrobacterales</taxon>
        <taxon>Fibrobacteraceae</taxon>
        <taxon>Fibrobacter</taxon>
    </lineage>
</organism>
<dbReference type="KEGG" id="fsu:Fisuc_0482"/>
<protein>
    <recommendedName>
        <fullName evidence="7">DUF5683 domain-containing protein</fullName>
    </recommendedName>
</protein>
<evidence type="ECO:0000256" key="2">
    <source>
        <dbReference type="SAM" id="SignalP"/>
    </source>
</evidence>
<dbReference type="STRING" id="59374.FSU_0900"/>
<evidence type="ECO:0000313" key="6">
    <source>
        <dbReference type="Proteomes" id="UP000001497"/>
    </source>
</evidence>
<accession>C9RLE7</accession>
<dbReference type="EMBL" id="CP002158">
    <property type="protein sequence ID" value="ADL24679.1"/>
    <property type="molecule type" value="Genomic_DNA"/>
</dbReference>
<evidence type="ECO:0008006" key="7">
    <source>
        <dbReference type="Google" id="ProtNLM"/>
    </source>
</evidence>
<feature type="region of interest" description="Disordered" evidence="1">
    <location>
        <begin position="67"/>
        <end position="95"/>
    </location>
</feature>